<protein>
    <recommendedName>
        <fullName evidence="4">ATP synthase protein I</fullName>
    </recommendedName>
</protein>
<gene>
    <name evidence="2" type="ORF">AMPC_28120</name>
</gene>
<keyword evidence="1" id="KW-0812">Transmembrane</keyword>
<reference evidence="3" key="1">
    <citation type="journal article" date="2022" name="Int. J. Syst. Evol. Microbiol.">
        <title>Anaeromyxobacter oryzae sp. nov., Anaeromyxobacter diazotrophicus sp. nov. and Anaeromyxobacter paludicola sp. nov., isolated from paddy soils.</title>
        <authorList>
            <person name="Itoh H."/>
            <person name="Xu Z."/>
            <person name="Mise K."/>
            <person name="Masuda Y."/>
            <person name="Ushijima N."/>
            <person name="Hayakawa C."/>
            <person name="Shiratori Y."/>
            <person name="Senoo K."/>
        </authorList>
    </citation>
    <scope>NUCLEOTIDE SEQUENCE [LARGE SCALE GENOMIC DNA]</scope>
    <source>
        <strain evidence="3">Red630</strain>
    </source>
</reference>
<evidence type="ECO:0008006" key="4">
    <source>
        <dbReference type="Google" id="ProtNLM"/>
    </source>
</evidence>
<keyword evidence="1" id="KW-0472">Membrane</keyword>
<keyword evidence="1" id="KW-1133">Transmembrane helix</keyword>
<feature type="transmembrane region" description="Helical" evidence="1">
    <location>
        <begin position="84"/>
        <end position="106"/>
    </location>
</feature>
<keyword evidence="3" id="KW-1185">Reference proteome</keyword>
<feature type="transmembrane region" description="Helical" evidence="1">
    <location>
        <begin position="28"/>
        <end position="44"/>
    </location>
</feature>
<evidence type="ECO:0000256" key="1">
    <source>
        <dbReference type="SAM" id="Phobius"/>
    </source>
</evidence>
<dbReference type="RefSeq" id="WP_248341972.1">
    <property type="nucleotide sequence ID" value="NZ_AP025592.1"/>
</dbReference>
<dbReference type="Proteomes" id="UP001162734">
    <property type="component" value="Chromosome"/>
</dbReference>
<name>A0ABN6N8Z0_9BACT</name>
<sequence length="116" mass="11628">MLTTLVAALAIGGSLVVAHRGAALTGAGIASLTAVASLWGISRASRGAKKPVQAALAVFTLVFLVRILLVALGTALVARSGLDAIAFVAAFFVPYFAFSAIEGAFVHSLARSGTTA</sequence>
<organism evidence="2 3">
    <name type="scientific">Anaeromyxobacter paludicola</name>
    <dbReference type="NCBI Taxonomy" id="2918171"/>
    <lineage>
        <taxon>Bacteria</taxon>
        <taxon>Pseudomonadati</taxon>
        <taxon>Myxococcota</taxon>
        <taxon>Myxococcia</taxon>
        <taxon>Myxococcales</taxon>
        <taxon>Cystobacterineae</taxon>
        <taxon>Anaeromyxobacteraceae</taxon>
        <taxon>Anaeromyxobacter</taxon>
    </lineage>
</organism>
<evidence type="ECO:0000313" key="2">
    <source>
        <dbReference type="EMBL" id="BDG09699.1"/>
    </source>
</evidence>
<evidence type="ECO:0000313" key="3">
    <source>
        <dbReference type="Proteomes" id="UP001162734"/>
    </source>
</evidence>
<proteinExistence type="predicted"/>
<accession>A0ABN6N8Z0</accession>
<dbReference type="EMBL" id="AP025592">
    <property type="protein sequence ID" value="BDG09699.1"/>
    <property type="molecule type" value="Genomic_DNA"/>
</dbReference>
<feature type="transmembrane region" description="Helical" evidence="1">
    <location>
        <begin position="56"/>
        <end position="78"/>
    </location>
</feature>